<dbReference type="Pfam" id="PF26343">
    <property type="entry name" value="VapC50_C"/>
    <property type="match status" value="1"/>
</dbReference>
<protein>
    <submittedName>
        <fullName evidence="2">PIN domain-containing protein</fullName>
    </submittedName>
</protein>
<evidence type="ECO:0000259" key="1">
    <source>
        <dbReference type="Pfam" id="PF26343"/>
    </source>
</evidence>
<proteinExistence type="predicted"/>
<reference evidence="3" key="1">
    <citation type="journal article" date="2019" name="Int. J. Syst. Evol. Microbiol.">
        <title>The Global Catalogue of Microorganisms (GCM) 10K type strain sequencing project: providing services to taxonomists for standard genome sequencing and annotation.</title>
        <authorList>
            <consortium name="The Broad Institute Genomics Platform"/>
            <consortium name="The Broad Institute Genome Sequencing Center for Infectious Disease"/>
            <person name="Wu L."/>
            <person name="Ma J."/>
        </authorList>
    </citation>
    <scope>NUCLEOTIDE SEQUENCE [LARGE SCALE GENOMIC DNA]</scope>
    <source>
        <strain evidence="3">CCUG 56042</strain>
    </source>
</reference>
<accession>A0ABW0J508</accession>
<sequence>MAGSLAYTAVLDACVLYPAPVRDLMLSLSVAGLFRARWAEDIHNEWIRNLLKQRNDLQPEALQRTRQMMDQSVPDCLITGYASFIESLELPAPNDRHVLAAAIVGHADSIVTFNRKDFPNEVAHNHGIEILHPDDFLTSQYDLDPVQTLTTVKEVRSRLKRPPLSASEHLDKLEATGLPQTCQKLREAIELI</sequence>
<name>A0ABW0J508_9BURK</name>
<gene>
    <name evidence="2" type="ORF">ACFPTO_04770</name>
</gene>
<organism evidence="2 3">
    <name type="scientific">Paraburkholderia denitrificans</name>
    <dbReference type="NCBI Taxonomy" id="694025"/>
    <lineage>
        <taxon>Bacteria</taxon>
        <taxon>Pseudomonadati</taxon>
        <taxon>Pseudomonadota</taxon>
        <taxon>Betaproteobacteria</taxon>
        <taxon>Burkholderiales</taxon>
        <taxon>Burkholderiaceae</taxon>
        <taxon>Paraburkholderia</taxon>
    </lineage>
</organism>
<dbReference type="InterPro" id="IPR058652">
    <property type="entry name" value="VapC50_C"/>
</dbReference>
<dbReference type="RefSeq" id="WP_377709841.1">
    <property type="nucleotide sequence ID" value="NZ_JBHSMP010000007.1"/>
</dbReference>
<dbReference type="EMBL" id="JBHSMP010000007">
    <property type="protein sequence ID" value="MFC5428122.1"/>
    <property type="molecule type" value="Genomic_DNA"/>
</dbReference>
<evidence type="ECO:0000313" key="3">
    <source>
        <dbReference type="Proteomes" id="UP001596103"/>
    </source>
</evidence>
<dbReference type="Proteomes" id="UP001596103">
    <property type="component" value="Unassembled WGS sequence"/>
</dbReference>
<comment type="caution">
    <text evidence="2">The sequence shown here is derived from an EMBL/GenBank/DDBJ whole genome shotgun (WGS) entry which is preliminary data.</text>
</comment>
<evidence type="ECO:0000313" key="2">
    <source>
        <dbReference type="EMBL" id="MFC5428122.1"/>
    </source>
</evidence>
<keyword evidence="3" id="KW-1185">Reference proteome</keyword>
<feature type="domain" description="VapC50 C-terminal" evidence="1">
    <location>
        <begin position="133"/>
        <end position="187"/>
    </location>
</feature>